<dbReference type="GO" id="GO:0006355">
    <property type="term" value="P:regulation of DNA-templated transcription"/>
    <property type="evidence" value="ECO:0007669"/>
    <property type="project" value="TreeGrafter"/>
</dbReference>
<evidence type="ECO:0000256" key="2">
    <source>
        <dbReference type="ARBA" id="ARBA00023012"/>
    </source>
</evidence>
<dbReference type="EMBL" id="MLJW01000060">
    <property type="protein sequence ID" value="OIR04101.1"/>
    <property type="molecule type" value="Genomic_DNA"/>
</dbReference>
<dbReference type="Gene3D" id="3.40.50.2300">
    <property type="match status" value="1"/>
</dbReference>
<evidence type="ECO:0000256" key="4">
    <source>
        <dbReference type="ARBA" id="ARBA00023125"/>
    </source>
</evidence>
<dbReference type="InterPro" id="IPR039420">
    <property type="entry name" value="WalR-like"/>
</dbReference>
<dbReference type="Pfam" id="PF00072">
    <property type="entry name" value="Response_reg"/>
    <property type="match status" value="1"/>
</dbReference>
<protein>
    <submittedName>
        <fullName evidence="7">Transcriptional activator protein CopR</fullName>
    </submittedName>
</protein>
<evidence type="ECO:0000256" key="5">
    <source>
        <dbReference type="ARBA" id="ARBA00023163"/>
    </source>
</evidence>
<dbReference type="InterPro" id="IPR001789">
    <property type="entry name" value="Sig_transdc_resp-reg_receiver"/>
</dbReference>
<dbReference type="GO" id="GO:0032993">
    <property type="term" value="C:protein-DNA complex"/>
    <property type="evidence" value="ECO:0007669"/>
    <property type="project" value="TreeGrafter"/>
</dbReference>
<keyword evidence="3" id="KW-0805">Transcription regulation</keyword>
<dbReference type="AlphaFoldDB" id="A0A1J5SIY7"/>
<comment type="caution">
    <text evidence="7">The sequence shown here is derived from an EMBL/GenBank/DDBJ whole genome shotgun (WGS) entry which is preliminary data.</text>
</comment>
<dbReference type="GO" id="GO:0000156">
    <property type="term" value="F:phosphorelay response regulator activity"/>
    <property type="evidence" value="ECO:0007669"/>
    <property type="project" value="TreeGrafter"/>
</dbReference>
<evidence type="ECO:0000256" key="3">
    <source>
        <dbReference type="ARBA" id="ARBA00023015"/>
    </source>
</evidence>
<evidence type="ECO:0000313" key="7">
    <source>
        <dbReference type="EMBL" id="OIR04101.1"/>
    </source>
</evidence>
<dbReference type="SMART" id="SM00448">
    <property type="entry name" value="REC"/>
    <property type="match status" value="1"/>
</dbReference>
<keyword evidence="4" id="KW-0238">DNA-binding</keyword>
<dbReference type="PANTHER" id="PTHR48111">
    <property type="entry name" value="REGULATOR OF RPOS"/>
    <property type="match status" value="1"/>
</dbReference>
<evidence type="ECO:0000256" key="1">
    <source>
        <dbReference type="ARBA" id="ARBA00022553"/>
    </source>
</evidence>
<reference evidence="7" key="1">
    <citation type="submission" date="2016-10" db="EMBL/GenBank/DDBJ databases">
        <title>Sequence of Gallionella enrichment culture.</title>
        <authorList>
            <person name="Poehlein A."/>
            <person name="Muehling M."/>
            <person name="Daniel R."/>
        </authorList>
    </citation>
    <scope>NUCLEOTIDE SEQUENCE</scope>
</reference>
<evidence type="ECO:0000259" key="6">
    <source>
        <dbReference type="PROSITE" id="PS50110"/>
    </source>
</evidence>
<keyword evidence="5" id="KW-0804">Transcription</keyword>
<name>A0A1J5SIY7_9ZZZZ</name>
<keyword evidence="2" id="KW-0902">Two-component regulatory system</keyword>
<organism evidence="7">
    <name type="scientific">mine drainage metagenome</name>
    <dbReference type="NCBI Taxonomy" id="410659"/>
    <lineage>
        <taxon>unclassified sequences</taxon>
        <taxon>metagenomes</taxon>
        <taxon>ecological metagenomes</taxon>
    </lineage>
</organism>
<dbReference type="GO" id="GO:0005829">
    <property type="term" value="C:cytosol"/>
    <property type="evidence" value="ECO:0007669"/>
    <property type="project" value="TreeGrafter"/>
</dbReference>
<dbReference type="PANTHER" id="PTHR48111:SF1">
    <property type="entry name" value="TWO-COMPONENT RESPONSE REGULATOR ORR33"/>
    <property type="match status" value="1"/>
</dbReference>
<dbReference type="SUPFAM" id="SSF52172">
    <property type="entry name" value="CheY-like"/>
    <property type="match status" value="1"/>
</dbReference>
<gene>
    <name evidence="7" type="primary">copR_4</name>
    <name evidence="7" type="ORF">GALL_138320</name>
</gene>
<proteinExistence type="predicted"/>
<feature type="domain" description="Response regulatory" evidence="6">
    <location>
        <begin position="7"/>
        <end position="122"/>
    </location>
</feature>
<dbReference type="PROSITE" id="PS50110">
    <property type="entry name" value="RESPONSE_REGULATORY"/>
    <property type="match status" value="1"/>
</dbReference>
<dbReference type="InterPro" id="IPR011006">
    <property type="entry name" value="CheY-like_superfamily"/>
</dbReference>
<accession>A0A1J5SIY7</accession>
<keyword evidence="1" id="KW-0597">Phosphoprotein</keyword>
<dbReference type="GO" id="GO:0000976">
    <property type="term" value="F:transcription cis-regulatory region binding"/>
    <property type="evidence" value="ECO:0007669"/>
    <property type="project" value="TreeGrafter"/>
</dbReference>
<sequence length="205" mass="22629">MTRPKPTILLAEDTPANVEIVYRILGADHDVLVASNGRDAVDLALAENPDLVLMDVMMPVMDGYEACRLLKADPRTAEIPVIFLTAVAAVDAVVKGFDSGGVDYLVKPFHARELLARTRTHLALRQTLAAERALRRELEDALGQVRQLSGLLPICASCKKIRDERGEWDNLETYIAKRSEASFTHGICPDCARRLYGMDLDSLRG</sequence>